<keyword evidence="1" id="KW-1133">Transmembrane helix</keyword>
<comment type="caution">
    <text evidence="2">The sequence shown here is derived from an EMBL/GenBank/DDBJ whole genome shotgun (WGS) entry which is preliminary data.</text>
</comment>
<gene>
    <name evidence="2" type="ORF">ACFSDB_06425</name>
</gene>
<dbReference type="InterPro" id="IPR025441">
    <property type="entry name" value="DUF4181"/>
</dbReference>
<organism evidence="2 3">
    <name type="scientific">Planococcus chinensis</name>
    <dbReference type="NCBI Taxonomy" id="272917"/>
    <lineage>
        <taxon>Bacteria</taxon>
        <taxon>Bacillati</taxon>
        <taxon>Bacillota</taxon>
        <taxon>Bacilli</taxon>
        <taxon>Bacillales</taxon>
        <taxon>Caryophanaceae</taxon>
        <taxon>Planococcus</taxon>
    </lineage>
</organism>
<feature type="transmembrane region" description="Helical" evidence="1">
    <location>
        <begin position="6"/>
        <end position="24"/>
    </location>
</feature>
<feature type="transmembrane region" description="Helical" evidence="1">
    <location>
        <begin position="73"/>
        <end position="95"/>
    </location>
</feature>
<feature type="transmembrane region" description="Helical" evidence="1">
    <location>
        <begin position="45"/>
        <end position="67"/>
    </location>
</feature>
<name>A0ABW4QGC1_9BACL</name>
<protein>
    <submittedName>
        <fullName evidence="2">DUF4181 domain-containing protein</fullName>
    </submittedName>
</protein>
<accession>A0ABW4QGC1</accession>
<dbReference type="Pfam" id="PF13789">
    <property type="entry name" value="DUF4181"/>
    <property type="match status" value="1"/>
</dbReference>
<keyword evidence="1" id="KW-0812">Transmembrane</keyword>
<dbReference type="Proteomes" id="UP001597273">
    <property type="component" value="Unassembled WGS sequence"/>
</dbReference>
<evidence type="ECO:0000313" key="2">
    <source>
        <dbReference type="EMBL" id="MFD1862558.1"/>
    </source>
</evidence>
<keyword evidence="3" id="KW-1185">Reference proteome</keyword>
<keyword evidence="1" id="KW-0472">Membrane</keyword>
<evidence type="ECO:0000256" key="1">
    <source>
        <dbReference type="SAM" id="Phobius"/>
    </source>
</evidence>
<reference evidence="3" key="1">
    <citation type="journal article" date="2019" name="Int. J. Syst. Evol. Microbiol.">
        <title>The Global Catalogue of Microorganisms (GCM) 10K type strain sequencing project: providing services to taxonomists for standard genome sequencing and annotation.</title>
        <authorList>
            <consortium name="The Broad Institute Genomics Platform"/>
            <consortium name="The Broad Institute Genome Sequencing Center for Infectious Disease"/>
            <person name="Wu L."/>
            <person name="Ma J."/>
        </authorList>
    </citation>
    <scope>NUCLEOTIDE SEQUENCE [LARGE SCALE GENOMIC DNA]</scope>
    <source>
        <strain evidence="3">CGMCC 1.15475</strain>
    </source>
</reference>
<evidence type="ECO:0000313" key="3">
    <source>
        <dbReference type="Proteomes" id="UP001597273"/>
    </source>
</evidence>
<feature type="transmembrane region" description="Helical" evidence="1">
    <location>
        <begin position="107"/>
        <end position="126"/>
    </location>
</feature>
<sequence>MSVFTITGLLFMLIIYAAISYFYLNKKLGIKPRRIGMFHQDRKKGFILIDGMILILFIAAMFDISAVEGTEKVAALNPATPLFGLFFLLGIVHAAEEWITNRKAKAYYYELLGSAVIAAVFLIIMSEVS</sequence>
<dbReference type="RefSeq" id="WP_204892404.1">
    <property type="nucleotide sequence ID" value="NZ_JBHUFW010000004.1"/>
</dbReference>
<proteinExistence type="predicted"/>
<dbReference type="EMBL" id="JBHUFW010000004">
    <property type="protein sequence ID" value="MFD1862558.1"/>
    <property type="molecule type" value="Genomic_DNA"/>
</dbReference>